<organism evidence="2">
    <name type="scientific">Eucalyptus grandis</name>
    <name type="common">Flooded gum</name>
    <dbReference type="NCBI Taxonomy" id="71139"/>
    <lineage>
        <taxon>Eukaryota</taxon>
        <taxon>Viridiplantae</taxon>
        <taxon>Streptophyta</taxon>
        <taxon>Embryophyta</taxon>
        <taxon>Tracheophyta</taxon>
        <taxon>Spermatophyta</taxon>
        <taxon>Magnoliopsida</taxon>
        <taxon>eudicotyledons</taxon>
        <taxon>Gunneridae</taxon>
        <taxon>Pentapetalae</taxon>
        <taxon>rosids</taxon>
        <taxon>malvids</taxon>
        <taxon>Myrtales</taxon>
        <taxon>Myrtaceae</taxon>
        <taxon>Myrtoideae</taxon>
        <taxon>Eucalypteae</taxon>
        <taxon>Eucalyptus</taxon>
    </lineage>
</organism>
<gene>
    <name evidence="2" type="ORF">EUGRSUZ_A00722</name>
</gene>
<feature type="region of interest" description="Disordered" evidence="1">
    <location>
        <begin position="46"/>
        <end position="70"/>
    </location>
</feature>
<evidence type="ECO:0000256" key="1">
    <source>
        <dbReference type="SAM" id="MobiDB-lite"/>
    </source>
</evidence>
<sequence>MIKNHMGVTCQARVELYPIPHSKNKVTSDYPYTKHNLNLSVKILSPREREEESTKYKSKSCYLHPRAQLH</sequence>
<proteinExistence type="predicted"/>
<dbReference type="InParanoid" id="A0A059DC54"/>
<protein>
    <submittedName>
        <fullName evidence="2">Uncharacterized protein</fullName>
    </submittedName>
</protein>
<accession>A0A059DC54</accession>
<feature type="compositionally biased region" description="Basic and acidic residues" evidence="1">
    <location>
        <begin position="46"/>
        <end position="55"/>
    </location>
</feature>
<evidence type="ECO:0000313" key="2">
    <source>
        <dbReference type="EMBL" id="KCW88333.1"/>
    </source>
</evidence>
<dbReference type="AlphaFoldDB" id="A0A059DC54"/>
<name>A0A059DC54_EUCGR</name>
<dbReference type="EMBL" id="KK198753">
    <property type="protein sequence ID" value="KCW88333.1"/>
    <property type="molecule type" value="Genomic_DNA"/>
</dbReference>
<dbReference type="Gramene" id="KCW88333">
    <property type="protein sequence ID" value="KCW88333"/>
    <property type="gene ID" value="EUGRSUZ_A00722"/>
</dbReference>
<reference evidence="2" key="1">
    <citation type="submission" date="2013-07" db="EMBL/GenBank/DDBJ databases">
        <title>The genome of Eucalyptus grandis.</title>
        <authorList>
            <person name="Schmutz J."/>
            <person name="Hayes R."/>
            <person name="Myburg A."/>
            <person name="Tuskan G."/>
            <person name="Grattapaglia D."/>
            <person name="Rokhsar D.S."/>
        </authorList>
    </citation>
    <scope>NUCLEOTIDE SEQUENCE</scope>
    <source>
        <tissue evidence="2">Leaf extractions</tissue>
    </source>
</reference>